<evidence type="ECO:0000256" key="1">
    <source>
        <dbReference type="ARBA" id="ARBA00006432"/>
    </source>
</evidence>
<sequence length="203" mass="23333">MAAICGFKTVKTAYQVLNKSRRNISISQKWNVQISHRKNVQVSQKRNIQLALSGYHFPDYELERKNFSLQIPEFFNFAHDVIDRWADAEKVGLRRTDVPCFWWVDSQTKQEVKLSFQQLAQISKRIANALVSGCGLKKGDRIVVILPKIPEWWFINIACIRAGITLIPGTTLLRTSDIYHRLKLSQANCIITTADLSHYVDEA</sequence>
<comment type="caution">
    <text evidence="8">The sequence shown here is derived from an EMBL/GenBank/DDBJ whole genome shotgun (WGS) entry which is preliminary data.</text>
</comment>
<evidence type="ECO:0000256" key="2">
    <source>
        <dbReference type="ARBA" id="ARBA00022598"/>
    </source>
</evidence>
<dbReference type="GO" id="GO:0005759">
    <property type="term" value="C:mitochondrial matrix"/>
    <property type="evidence" value="ECO:0007669"/>
    <property type="project" value="TreeGrafter"/>
</dbReference>
<dbReference type="Pfam" id="PF00501">
    <property type="entry name" value="AMP-binding"/>
    <property type="match status" value="1"/>
</dbReference>
<dbReference type="GO" id="GO:0006633">
    <property type="term" value="P:fatty acid biosynthetic process"/>
    <property type="evidence" value="ECO:0007669"/>
    <property type="project" value="TreeGrafter"/>
</dbReference>
<dbReference type="GO" id="GO:0031956">
    <property type="term" value="F:medium-chain fatty acid-CoA ligase activity"/>
    <property type="evidence" value="ECO:0007669"/>
    <property type="project" value="UniProtKB-EC"/>
</dbReference>
<dbReference type="OrthoDB" id="6614653at2759"/>
<dbReference type="InterPro" id="IPR051087">
    <property type="entry name" value="Mitochondrial_ACSM"/>
</dbReference>
<keyword evidence="2" id="KW-0436">Ligase</keyword>
<accession>A0A8S3ZXX4</accession>
<dbReference type="AlphaFoldDB" id="A0A8S3ZXX4"/>
<keyword evidence="4" id="KW-0067">ATP-binding</keyword>
<comment type="catalytic activity">
    <reaction evidence="6">
        <text>a medium-chain fatty acid + ATP + CoA = a medium-chain fatty acyl-CoA + AMP + diphosphate</text>
        <dbReference type="Rhea" id="RHEA:48340"/>
        <dbReference type="ChEBI" id="CHEBI:30616"/>
        <dbReference type="ChEBI" id="CHEBI:33019"/>
        <dbReference type="ChEBI" id="CHEBI:57287"/>
        <dbReference type="ChEBI" id="CHEBI:59558"/>
        <dbReference type="ChEBI" id="CHEBI:90546"/>
        <dbReference type="ChEBI" id="CHEBI:456215"/>
        <dbReference type="EC" id="6.2.1.2"/>
    </reaction>
    <physiologicalReaction direction="left-to-right" evidence="6">
        <dbReference type="Rhea" id="RHEA:48341"/>
    </physiologicalReaction>
</comment>
<feature type="domain" description="AMP-dependent synthetase/ligase" evidence="7">
    <location>
        <begin position="99"/>
        <end position="194"/>
    </location>
</feature>
<dbReference type="InterPro" id="IPR042099">
    <property type="entry name" value="ANL_N_sf"/>
</dbReference>
<keyword evidence="9" id="KW-1185">Reference proteome</keyword>
<dbReference type="GO" id="GO:0004321">
    <property type="term" value="F:fatty-acyl-CoA synthase activity"/>
    <property type="evidence" value="ECO:0007669"/>
    <property type="project" value="TreeGrafter"/>
</dbReference>
<dbReference type="GO" id="GO:0005524">
    <property type="term" value="F:ATP binding"/>
    <property type="evidence" value="ECO:0007669"/>
    <property type="project" value="UniProtKB-KW"/>
</dbReference>
<evidence type="ECO:0000256" key="6">
    <source>
        <dbReference type="ARBA" id="ARBA00048477"/>
    </source>
</evidence>
<evidence type="ECO:0000256" key="5">
    <source>
        <dbReference type="ARBA" id="ARBA00039009"/>
    </source>
</evidence>
<evidence type="ECO:0000259" key="7">
    <source>
        <dbReference type="Pfam" id="PF00501"/>
    </source>
</evidence>
<gene>
    <name evidence="8" type="ORF">CUNI_LOCUS18450</name>
</gene>
<dbReference type="InterPro" id="IPR000873">
    <property type="entry name" value="AMP-dep_synth/lig_dom"/>
</dbReference>
<dbReference type="GO" id="GO:0006637">
    <property type="term" value="P:acyl-CoA metabolic process"/>
    <property type="evidence" value="ECO:0007669"/>
    <property type="project" value="TreeGrafter"/>
</dbReference>
<dbReference type="Proteomes" id="UP000678393">
    <property type="component" value="Unassembled WGS sequence"/>
</dbReference>
<dbReference type="PANTHER" id="PTHR43605">
    <property type="entry name" value="ACYL-COENZYME A SYNTHETASE"/>
    <property type="match status" value="1"/>
</dbReference>
<dbReference type="Gene3D" id="3.40.50.12780">
    <property type="entry name" value="N-terminal domain of ligase-like"/>
    <property type="match status" value="1"/>
</dbReference>
<keyword evidence="3" id="KW-0547">Nucleotide-binding</keyword>
<name>A0A8S3ZXX4_9EUPU</name>
<evidence type="ECO:0000313" key="8">
    <source>
        <dbReference type="EMBL" id="CAG5132892.1"/>
    </source>
</evidence>
<dbReference type="EC" id="6.2.1.2" evidence="5"/>
<organism evidence="8 9">
    <name type="scientific">Candidula unifasciata</name>
    <dbReference type="NCBI Taxonomy" id="100452"/>
    <lineage>
        <taxon>Eukaryota</taxon>
        <taxon>Metazoa</taxon>
        <taxon>Spiralia</taxon>
        <taxon>Lophotrochozoa</taxon>
        <taxon>Mollusca</taxon>
        <taxon>Gastropoda</taxon>
        <taxon>Heterobranchia</taxon>
        <taxon>Euthyneura</taxon>
        <taxon>Panpulmonata</taxon>
        <taxon>Eupulmonata</taxon>
        <taxon>Stylommatophora</taxon>
        <taxon>Helicina</taxon>
        <taxon>Helicoidea</taxon>
        <taxon>Geomitridae</taxon>
        <taxon>Candidula</taxon>
    </lineage>
</organism>
<dbReference type="PANTHER" id="PTHR43605:SF10">
    <property type="entry name" value="ACYL-COA SYNTHETASE MEDIUM CHAIN FAMILY MEMBER 3"/>
    <property type="match status" value="1"/>
</dbReference>
<reference evidence="8" key="1">
    <citation type="submission" date="2021-04" db="EMBL/GenBank/DDBJ databases">
        <authorList>
            <consortium name="Molecular Ecology Group"/>
        </authorList>
    </citation>
    <scope>NUCLEOTIDE SEQUENCE</scope>
</reference>
<evidence type="ECO:0000313" key="9">
    <source>
        <dbReference type="Proteomes" id="UP000678393"/>
    </source>
</evidence>
<protein>
    <recommendedName>
        <fullName evidence="5">medium-chain acyl-CoA ligase</fullName>
        <ecNumber evidence="5">6.2.1.2</ecNumber>
    </recommendedName>
</protein>
<comment type="similarity">
    <text evidence="1">Belongs to the ATP-dependent AMP-binding enzyme family.</text>
</comment>
<evidence type="ECO:0000256" key="3">
    <source>
        <dbReference type="ARBA" id="ARBA00022741"/>
    </source>
</evidence>
<dbReference type="EMBL" id="CAJHNH020005735">
    <property type="protein sequence ID" value="CAG5132892.1"/>
    <property type="molecule type" value="Genomic_DNA"/>
</dbReference>
<dbReference type="SUPFAM" id="SSF56801">
    <property type="entry name" value="Acetyl-CoA synthetase-like"/>
    <property type="match status" value="1"/>
</dbReference>
<proteinExistence type="inferred from homology"/>
<evidence type="ECO:0000256" key="4">
    <source>
        <dbReference type="ARBA" id="ARBA00022840"/>
    </source>
</evidence>